<evidence type="ECO:0000256" key="2">
    <source>
        <dbReference type="ARBA" id="ARBA00022679"/>
    </source>
</evidence>
<keyword evidence="5 7" id="KW-0067">ATP-binding</keyword>
<proteinExistence type="inferred from homology"/>
<keyword evidence="3 7" id="KW-0547">Nucleotide-binding</keyword>
<dbReference type="NCBIfam" id="NF003921">
    <property type="entry name" value="PRK05443.2-2"/>
    <property type="match status" value="1"/>
</dbReference>
<dbReference type="SUPFAM" id="SSF143724">
    <property type="entry name" value="PHP14-like"/>
    <property type="match status" value="2"/>
</dbReference>
<dbReference type="GO" id="GO:0006799">
    <property type="term" value="P:polyphosphate biosynthetic process"/>
    <property type="evidence" value="ECO:0007669"/>
    <property type="project" value="UniProtKB-UniRule"/>
</dbReference>
<name>A0A7V8VGB1_9BACT</name>
<dbReference type="Gene3D" id="3.30.1840.10">
    <property type="entry name" value="Polyphosphate kinase middle domain"/>
    <property type="match status" value="1"/>
</dbReference>
<evidence type="ECO:0000259" key="10">
    <source>
        <dbReference type="PROSITE" id="PS50035"/>
    </source>
</evidence>
<evidence type="ECO:0000256" key="3">
    <source>
        <dbReference type="ARBA" id="ARBA00022741"/>
    </source>
</evidence>
<evidence type="ECO:0000256" key="6">
    <source>
        <dbReference type="ARBA" id="ARBA00022842"/>
    </source>
</evidence>
<dbReference type="GO" id="GO:0046872">
    <property type="term" value="F:metal ion binding"/>
    <property type="evidence" value="ECO:0007669"/>
    <property type="project" value="UniProtKB-KW"/>
</dbReference>
<dbReference type="Gene3D" id="3.30.870.10">
    <property type="entry name" value="Endonuclease Chain A"/>
    <property type="match status" value="2"/>
</dbReference>
<comment type="function">
    <text evidence="7 8">Catalyzes the reversible transfer of the terminal phosphate of ATP to form a long-chain polyphosphate (polyP).</text>
</comment>
<dbReference type="GO" id="GO:0005524">
    <property type="term" value="F:ATP binding"/>
    <property type="evidence" value="ECO:0007669"/>
    <property type="project" value="UniProtKB-KW"/>
</dbReference>
<dbReference type="CDD" id="cd09165">
    <property type="entry name" value="PLDc_PaPPK1_C1_like"/>
    <property type="match status" value="1"/>
</dbReference>
<dbReference type="RefSeq" id="WP_194539277.1">
    <property type="nucleotide sequence ID" value="NZ_JACEFB010000014.1"/>
</dbReference>
<dbReference type="InterPro" id="IPR025200">
    <property type="entry name" value="PPK_C_dom2"/>
</dbReference>
<reference evidence="11 12" key="1">
    <citation type="submission" date="2020-07" db="EMBL/GenBank/DDBJ databases">
        <title>Thermogemmata thermophila gen. nov., sp. nov., a novel moderate thermophilic planctomycete from a Kamchatka hot spring.</title>
        <authorList>
            <person name="Elcheninov A.G."/>
            <person name="Podosokorskaya O.A."/>
            <person name="Kovaleva O.L."/>
            <person name="Novikov A."/>
            <person name="Bonch-Osmolovskaya E.A."/>
            <person name="Toshchakov S.V."/>
            <person name="Kublanov I.V."/>
        </authorList>
    </citation>
    <scope>NUCLEOTIDE SEQUENCE [LARGE SCALE GENOMIC DNA]</scope>
    <source>
        <strain evidence="11 12">2918</strain>
    </source>
</reference>
<dbReference type="PANTHER" id="PTHR30218:SF0">
    <property type="entry name" value="POLYPHOSPHATE KINASE"/>
    <property type="match status" value="1"/>
</dbReference>
<accession>A0A7V8VGB1</accession>
<dbReference type="HAMAP" id="MF_00347">
    <property type="entry name" value="Polyphosphate_kinase"/>
    <property type="match status" value="1"/>
</dbReference>
<evidence type="ECO:0000313" key="11">
    <source>
        <dbReference type="EMBL" id="MBA2227411.1"/>
    </source>
</evidence>
<feature type="active site" description="Phosphohistidine intermediate" evidence="7">
    <location>
        <position position="510"/>
    </location>
</feature>
<evidence type="ECO:0000256" key="4">
    <source>
        <dbReference type="ARBA" id="ARBA00022777"/>
    </source>
</evidence>
<sequence length="790" mass="88151">MQASSSQSLIPPPAAGVPSGASSGAPAGLSVLPSGAVSLDDPSLYINRDLSWLEFNRRVLEEARDPSVPMLERLKFLAIFSSNLDEFFMVRVGNTQQKVQSRIPTGSGADQMPPAVQLEQIRQRVRELVAEQYRCLQEEVLPVLRERGIVIRLAHELTEEEQRYVRDLFRREIFPILTPLATDPAHPFPHLLNRSLNLAVALRRPGEAETLYALVQVPSVLSRFVELPASLGGGEGGKDSRVISLEAVARKAEQNGELPSSAAAPGYGLTPSPTFAFVPLEEIIRLHLSDLFPGMELIRAVAFRVTRDSEYELDDEVDDLLEEIEAHVKARRRGHPVRLEIEADAPPELVQFLADGLKLPLADVYLIPGLLDLTGLFQVYNVPGFADLRDPPFVPAPVPAFTQAATPWAAIRARDILLFHPYESFAPVVDFIEAAATDERVLAIKQTLYRTSSDSPIVRALQRAADRGKQVTAVIELKARLDEERNILWARELEKAGVHVVFGFVGLKTHCKVALVVRRDEDNVIRRYVHLSTGNYNPHTARIYTDLGLFTCNPDFAEDVSALFNYLTGYAALPQWRKLIVAPARLQQFVLERIEREVQHHTSGKPARILLKVNGILEPTVVKALYRASQAGVPIDIACRGICSLRPGIPGVSETIRVISVVDRFLEHSRIFYFENAGHPEVYIGSADLMDRNLIRRVEVVFPIEQADIKQRVIEILNITLADNVKARQLMPDGSYRRLSPAPGQAAVRSQFRFLEMYSEAGNRPQTEMSRNTAPRVARRRGRDKSRRSS</sequence>
<dbReference type="InterPro" id="IPR003414">
    <property type="entry name" value="PP_kinase"/>
</dbReference>
<dbReference type="EMBL" id="JACEFB010000014">
    <property type="protein sequence ID" value="MBA2227411.1"/>
    <property type="molecule type" value="Genomic_DNA"/>
</dbReference>
<keyword evidence="7" id="KW-0479">Metal-binding</keyword>
<keyword evidence="12" id="KW-1185">Reference proteome</keyword>
<comment type="caution">
    <text evidence="11">The sequence shown here is derived from an EMBL/GenBank/DDBJ whole genome shotgun (WGS) entry which is preliminary data.</text>
</comment>
<dbReference type="CDD" id="cd09168">
    <property type="entry name" value="PLDc_PaPPK1_C2_like"/>
    <property type="match status" value="1"/>
</dbReference>
<evidence type="ECO:0000256" key="5">
    <source>
        <dbReference type="ARBA" id="ARBA00022840"/>
    </source>
</evidence>
<feature type="binding site" evidence="7">
    <location>
        <position position="668"/>
    </location>
    <ligand>
        <name>ATP</name>
        <dbReference type="ChEBI" id="CHEBI:30616"/>
    </ligand>
</feature>
<feature type="domain" description="PLD phosphodiesterase" evidence="10">
    <location>
        <begin position="663"/>
        <end position="693"/>
    </location>
</feature>
<evidence type="ECO:0000256" key="7">
    <source>
        <dbReference type="HAMAP-Rule" id="MF_00347"/>
    </source>
</evidence>
<comment type="cofactor">
    <cofactor evidence="7">
        <name>Mg(2+)</name>
        <dbReference type="ChEBI" id="CHEBI:18420"/>
    </cofactor>
</comment>
<evidence type="ECO:0000256" key="1">
    <source>
        <dbReference type="ARBA" id="ARBA00022553"/>
    </source>
</evidence>
<dbReference type="GO" id="GO:0009358">
    <property type="term" value="C:polyphosphate kinase complex"/>
    <property type="evidence" value="ECO:0007669"/>
    <property type="project" value="InterPro"/>
</dbReference>
<feature type="compositionally biased region" description="Basic residues" evidence="9">
    <location>
        <begin position="777"/>
        <end position="790"/>
    </location>
</feature>
<feature type="binding site" evidence="7">
    <location>
        <position position="450"/>
    </location>
    <ligand>
        <name>Mg(2+)</name>
        <dbReference type="ChEBI" id="CHEBI:18420"/>
    </ligand>
</feature>
<dbReference type="InterPro" id="IPR036830">
    <property type="entry name" value="PP_kinase_middle_dom_sf"/>
</dbReference>
<protein>
    <recommendedName>
        <fullName evidence="7 8">Polyphosphate kinase</fullName>
        <ecNumber evidence="7 8">2.7.4.1</ecNumber>
    </recommendedName>
    <alternativeName>
        <fullName evidence="7">ATP-polyphosphate phosphotransferase</fullName>
    </alternativeName>
    <alternativeName>
        <fullName evidence="7">Polyphosphoric acid kinase</fullName>
    </alternativeName>
</protein>
<organism evidence="11 12">
    <name type="scientific">Thermogemmata fonticola</name>
    <dbReference type="NCBI Taxonomy" id="2755323"/>
    <lineage>
        <taxon>Bacteria</taxon>
        <taxon>Pseudomonadati</taxon>
        <taxon>Planctomycetota</taxon>
        <taxon>Planctomycetia</taxon>
        <taxon>Gemmatales</taxon>
        <taxon>Gemmataceae</taxon>
        <taxon>Thermogemmata</taxon>
    </lineage>
</organism>
<evidence type="ECO:0000256" key="8">
    <source>
        <dbReference type="RuleBase" id="RU003800"/>
    </source>
</evidence>
<dbReference type="InterPro" id="IPR025198">
    <property type="entry name" value="PPK_N_dom"/>
</dbReference>
<keyword evidence="6 7" id="KW-0460">Magnesium</keyword>
<gene>
    <name evidence="11" type="primary">ppk1</name>
    <name evidence="7" type="synonym">ppk</name>
    <name evidence="11" type="ORF">H0921_14730</name>
</gene>
<dbReference type="InterPro" id="IPR024953">
    <property type="entry name" value="PP_kinase_middle"/>
</dbReference>
<comment type="catalytic activity">
    <reaction evidence="7 8">
        <text>[phosphate](n) + ATP = [phosphate](n+1) + ADP</text>
        <dbReference type="Rhea" id="RHEA:19573"/>
        <dbReference type="Rhea" id="RHEA-COMP:9859"/>
        <dbReference type="Rhea" id="RHEA-COMP:14280"/>
        <dbReference type="ChEBI" id="CHEBI:16838"/>
        <dbReference type="ChEBI" id="CHEBI:30616"/>
        <dbReference type="ChEBI" id="CHEBI:456216"/>
        <dbReference type="EC" id="2.7.4.1"/>
    </reaction>
</comment>
<dbReference type="Pfam" id="PF17941">
    <property type="entry name" value="PP_kinase_C_1"/>
    <property type="match status" value="1"/>
</dbReference>
<dbReference type="Proteomes" id="UP000542342">
    <property type="component" value="Unassembled WGS sequence"/>
</dbReference>
<dbReference type="EC" id="2.7.4.1" evidence="7 8"/>
<feature type="region of interest" description="Disordered" evidence="9">
    <location>
        <begin position="763"/>
        <end position="790"/>
    </location>
</feature>
<comment type="similarity">
    <text evidence="7 8">Belongs to the polyphosphate kinase 1 (PPK1) family.</text>
</comment>
<evidence type="ECO:0000256" key="9">
    <source>
        <dbReference type="SAM" id="MobiDB-lite"/>
    </source>
</evidence>
<keyword evidence="1 7" id="KW-0597">Phosphoprotein</keyword>
<dbReference type="InterPro" id="IPR041108">
    <property type="entry name" value="PP_kinase_C_1"/>
</dbReference>
<feature type="binding site" evidence="7">
    <location>
        <position position="544"/>
    </location>
    <ligand>
        <name>ATP</name>
        <dbReference type="ChEBI" id="CHEBI:30616"/>
    </ligand>
</feature>
<dbReference type="AlphaFoldDB" id="A0A7V8VGB1"/>
<evidence type="ECO:0000313" key="12">
    <source>
        <dbReference type="Proteomes" id="UP000542342"/>
    </source>
</evidence>
<comment type="PTM">
    <text evidence="7 8">An intermediate of this reaction is the autophosphorylated ppk in which a phosphate is covalently linked to a histidine residue through a N-P bond.</text>
</comment>
<dbReference type="Pfam" id="PF13090">
    <property type="entry name" value="PP_kinase_C"/>
    <property type="match status" value="1"/>
</dbReference>
<dbReference type="SUPFAM" id="SSF56024">
    <property type="entry name" value="Phospholipase D/nuclease"/>
    <property type="match status" value="2"/>
</dbReference>
<dbReference type="PANTHER" id="PTHR30218">
    <property type="entry name" value="POLYPHOSPHATE KINASE"/>
    <property type="match status" value="1"/>
</dbReference>
<dbReference type="InterPro" id="IPR001736">
    <property type="entry name" value="PLipase_D/transphosphatidylase"/>
</dbReference>
<dbReference type="NCBIfam" id="TIGR03705">
    <property type="entry name" value="poly_P_kin"/>
    <property type="match status" value="1"/>
</dbReference>
<feature type="binding site" evidence="7">
    <location>
        <position position="480"/>
    </location>
    <ligand>
        <name>Mg(2+)</name>
        <dbReference type="ChEBI" id="CHEBI:18420"/>
    </ligand>
</feature>
<dbReference type="SUPFAM" id="SSF140356">
    <property type="entry name" value="PPK N-terminal domain-like"/>
    <property type="match status" value="1"/>
</dbReference>
<dbReference type="PROSITE" id="PS50035">
    <property type="entry name" value="PLD"/>
    <property type="match status" value="1"/>
</dbReference>
<dbReference type="InterPro" id="IPR036832">
    <property type="entry name" value="PPK_N_dom_sf"/>
</dbReference>
<feature type="compositionally biased region" description="Polar residues" evidence="9">
    <location>
        <begin position="764"/>
        <end position="773"/>
    </location>
</feature>
<dbReference type="Gene3D" id="1.20.58.310">
    <property type="entry name" value="Polyphosphate kinase N-terminal domain"/>
    <property type="match status" value="1"/>
</dbReference>
<feature type="binding site" evidence="7">
    <location>
        <position position="83"/>
    </location>
    <ligand>
        <name>ATP</name>
        <dbReference type="ChEBI" id="CHEBI:30616"/>
    </ligand>
</feature>
<dbReference type="PIRSF" id="PIRSF015589">
    <property type="entry name" value="PP_kinase"/>
    <property type="match status" value="1"/>
</dbReference>
<feature type="region of interest" description="Disordered" evidence="9">
    <location>
        <begin position="1"/>
        <end position="24"/>
    </location>
</feature>
<keyword evidence="4 7" id="KW-0418">Kinase</keyword>
<feature type="binding site" evidence="7">
    <location>
        <position position="640"/>
    </location>
    <ligand>
        <name>ATP</name>
        <dbReference type="ChEBI" id="CHEBI:30616"/>
    </ligand>
</feature>
<dbReference type="Pfam" id="PF02503">
    <property type="entry name" value="PP_kinase"/>
    <property type="match status" value="2"/>
</dbReference>
<dbReference type="Pfam" id="PF13089">
    <property type="entry name" value="PP_kinase_N"/>
    <property type="match status" value="1"/>
</dbReference>
<keyword evidence="2 7" id="KW-0808">Transferase</keyword>
<dbReference type="GO" id="GO:0008976">
    <property type="term" value="F:polyphosphate kinase activity"/>
    <property type="evidence" value="ECO:0007669"/>
    <property type="project" value="UniProtKB-UniRule"/>
</dbReference>